<proteinExistence type="predicted"/>
<dbReference type="Proteomes" id="UP000053989">
    <property type="component" value="Unassembled WGS sequence"/>
</dbReference>
<keyword evidence="2" id="KW-1185">Reference proteome</keyword>
<dbReference type="EMBL" id="KN822042">
    <property type="protein sequence ID" value="KIM62526.1"/>
    <property type="molecule type" value="Genomic_DNA"/>
</dbReference>
<evidence type="ECO:0000313" key="2">
    <source>
        <dbReference type="Proteomes" id="UP000053989"/>
    </source>
</evidence>
<protein>
    <submittedName>
        <fullName evidence="1">Uncharacterized protein</fullName>
    </submittedName>
</protein>
<sequence length="115" mass="12335">MKTTKERGTRQVTGDTRGNREIITDVGLPFNVLVAAKDSIHDPTARRKPRIATPACSVLIANVYSMRSTYLSPLLGGLQGVSKTYTVMVVAWLSEIRITTDICTIGGLACLGAPS</sequence>
<reference evidence="1 2" key="1">
    <citation type="submission" date="2014-04" db="EMBL/GenBank/DDBJ databases">
        <authorList>
            <consortium name="DOE Joint Genome Institute"/>
            <person name="Kuo A."/>
            <person name="Kohler A."/>
            <person name="Nagy L.G."/>
            <person name="Floudas D."/>
            <person name="Copeland A."/>
            <person name="Barry K.W."/>
            <person name="Cichocki N."/>
            <person name="Veneault-Fourrey C."/>
            <person name="LaButti K."/>
            <person name="Lindquist E.A."/>
            <person name="Lipzen A."/>
            <person name="Lundell T."/>
            <person name="Morin E."/>
            <person name="Murat C."/>
            <person name="Sun H."/>
            <person name="Tunlid A."/>
            <person name="Henrissat B."/>
            <person name="Grigoriev I.V."/>
            <person name="Hibbett D.S."/>
            <person name="Martin F."/>
            <person name="Nordberg H.P."/>
            <person name="Cantor M.N."/>
            <person name="Hua S.X."/>
        </authorList>
    </citation>
    <scope>NUCLEOTIDE SEQUENCE [LARGE SCALE GENOMIC DNA]</scope>
    <source>
        <strain evidence="1 2">Foug A</strain>
    </source>
</reference>
<name>A0A0C3E3B5_9AGAM</name>
<gene>
    <name evidence="1" type="ORF">SCLCIDRAFT_1215125</name>
</gene>
<organism evidence="1 2">
    <name type="scientific">Scleroderma citrinum Foug A</name>
    <dbReference type="NCBI Taxonomy" id="1036808"/>
    <lineage>
        <taxon>Eukaryota</taxon>
        <taxon>Fungi</taxon>
        <taxon>Dikarya</taxon>
        <taxon>Basidiomycota</taxon>
        <taxon>Agaricomycotina</taxon>
        <taxon>Agaricomycetes</taxon>
        <taxon>Agaricomycetidae</taxon>
        <taxon>Boletales</taxon>
        <taxon>Sclerodermatineae</taxon>
        <taxon>Sclerodermataceae</taxon>
        <taxon>Scleroderma</taxon>
    </lineage>
</organism>
<dbReference type="AlphaFoldDB" id="A0A0C3E3B5"/>
<evidence type="ECO:0000313" key="1">
    <source>
        <dbReference type="EMBL" id="KIM62526.1"/>
    </source>
</evidence>
<reference evidence="2" key="2">
    <citation type="submission" date="2015-01" db="EMBL/GenBank/DDBJ databases">
        <title>Evolutionary Origins and Diversification of the Mycorrhizal Mutualists.</title>
        <authorList>
            <consortium name="DOE Joint Genome Institute"/>
            <consortium name="Mycorrhizal Genomics Consortium"/>
            <person name="Kohler A."/>
            <person name="Kuo A."/>
            <person name="Nagy L.G."/>
            <person name="Floudas D."/>
            <person name="Copeland A."/>
            <person name="Barry K.W."/>
            <person name="Cichocki N."/>
            <person name="Veneault-Fourrey C."/>
            <person name="LaButti K."/>
            <person name="Lindquist E.A."/>
            <person name="Lipzen A."/>
            <person name="Lundell T."/>
            <person name="Morin E."/>
            <person name="Murat C."/>
            <person name="Riley R."/>
            <person name="Ohm R."/>
            <person name="Sun H."/>
            <person name="Tunlid A."/>
            <person name="Henrissat B."/>
            <person name="Grigoriev I.V."/>
            <person name="Hibbett D.S."/>
            <person name="Martin F."/>
        </authorList>
    </citation>
    <scope>NUCLEOTIDE SEQUENCE [LARGE SCALE GENOMIC DNA]</scope>
    <source>
        <strain evidence="2">Foug A</strain>
    </source>
</reference>
<accession>A0A0C3E3B5</accession>
<dbReference type="HOGENOM" id="CLU_2110426_0_0_1"/>
<dbReference type="InParanoid" id="A0A0C3E3B5"/>